<dbReference type="Gene3D" id="3.10.110.10">
    <property type="entry name" value="Ubiquitin Conjugating Enzyme"/>
    <property type="match status" value="1"/>
</dbReference>
<dbReference type="InParanoid" id="B4M6Y1"/>
<dbReference type="OrthoDB" id="9978460at2759"/>
<dbReference type="SUPFAM" id="SSF54495">
    <property type="entry name" value="UBC-like"/>
    <property type="match status" value="1"/>
</dbReference>
<dbReference type="InterPro" id="IPR016135">
    <property type="entry name" value="UBQ-conjugating_enzyme/RWD"/>
</dbReference>
<evidence type="ECO:0000313" key="2">
    <source>
        <dbReference type="EMBL" id="EDW62548.2"/>
    </source>
</evidence>
<feature type="domain" description="UBC core" evidence="1">
    <location>
        <begin position="1"/>
        <end position="147"/>
    </location>
</feature>
<sequence>MAERRLRKELNELYKLQPSNCCAWPVTGDLMLWEATILGVRDSPYYLGVFSLRLKFNRNYPFMAPRVNFLTKIYHCNIDFDGYICWDLLSTKWTALINVSTILHAVCALMREPNADDPCDELMAALYRDNRQEYNNNAIDWTLRYAIAPSVTLPPLQLQCQPVIDFDGQQRQYMELNELPHILLLLPQRLGGCT</sequence>
<organism evidence="2 3">
    <name type="scientific">Drosophila virilis</name>
    <name type="common">Fruit fly</name>
    <dbReference type="NCBI Taxonomy" id="7244"/>
    <lineage>
        <taxon>Eukaryota</taxon>
        <taxon>Metazoa</taxon>
        <taxon>Ecdysozoa</taxon>
        <taxon>Arthropoda</taxon>
        <taxon>Hexapoda</taxon>
        <taxon>Insecta</taxon>
        <taxon>Pterygota</taxon>
        <taxon>Neoptera</taxon>
        <taxon>Endopterygota</taxon>
        <taxon>Diptera</taxon>
        <taxon>Brachycera</taxon>
        <taxon>Muscomorpha</taxon>
        <taxon>Ephydroidea</taxon>
        <taxon>Drosophilidae</taxon>
        <taxon>Drosophila</taxon>
    </lineage>
</organism>
<protein>
    <recommendedName>
        <fullName evidence="1">UBC core domain-containing protein</fullName>
    </recommendedName>
</protein>
<dbReference type="SMART" id="SM00212">
    <property type="entry name" value="UBCc"/>
    <property type="match status" value="1"/>
</dbReference>
<reference evidence="2 3" key="1">
    <citation type="journal article" date="2007" name="Nature">
        <title>Evolution of genes and genomes on the Drosophila phylogeny.</title>
        <authorList>
            <consortium name="Drosophila 12 Genomes Consortium"/>
            <person name="Clark A.G."/>
            <person name="Eisen M.B."/>
            <person name="Smith D.R."/>
            <person name="Bergman C.M."/>
            <person name="Oliver B."/>
            <person name="Markow T.A."/>
            <person name="Kaufman T.C."/>
            <person name="Kellis M."/>
            <person name="Gelbart W."/>
            <person name="Iyer V.N."/>
            <person name="Pollard D.A."/>
            <person name="Sackton T.B."/>
            <person name="Larracuente A.M."/>
            <person name="Singh N.D."/>
            <person name="Abad J.P."/>
            <person name="Abt D.N."/>
            <person name="Adryan B."/>
            <person name="Aguade M."/>
            <person name="Akashi H."/>
            <person name="Anderson W.W."/>
            <person name="Aquadro C.F."/>
            <person name="Ardell D.H."/>
            <person name="Arguello R."/>
            <person name="Artieri C.G."/>
            <person name="Barbash D.A."/>
            <person name="Barker D."/>
            <person name="Barsanti P."/>
            <person name="Batterham P."/>
            <person name="Batzoglou S."/>
            <person name="Begun D."/>
            <person name="Bhutkar A."/>
            <person name="Blanco E."/>
            <person name="Bosak S.A."/>
            <person name="Bradley R.K."/>
            <person name="Brand A.D."/>
            <person name="Brent M.R."/>
            <person name="Brooks A.N."/>
            <person name="Brown R.H."/>
            <person name="Butlin R.K."/>
            <person name="Caggese C."/>
            <person name="Calvi B.R."/>
            <person name="Bernardo de Carvalho A."/>
            <person name="Caspi A."/>
            <person name="Castrezana S."/>
            <person name="Celniker S.E."/>
            <person name="Chang J.L."/>
            <person name="Chapple C."/>
            <person name="Chatterji S."/>
            <person name="Chinwalla A."/>
            <person name="Civetta A."/>
            <person name="Clifton S.W."/>
            <person name="Comeron J.M."/>
            <person name="Costello J.C."/>
            <person name="Coyne J.A."/>
            <person name="Daub J."/>
            <person name="David R.G."/>
            <person name="Delcher A.L."/>
            <person name="Delehaunty K."/>
            <person name="Do C.B."/>
            <person name="Ebling H."/>
            <person name="Edwards K."/>
            <person name="Eickbush T."/>
            <person name="Evans J.D."/>
            <person name="Filipski A."/>
            <person name="Findeiss S."/>
            <person name="Freyhult E."/>
            <person name="Fulton L."/>
            <person name="Fulton R."/>
            <person name="Garcia A.C."/>
            <person name="Gardiner A."/>
            <person name="Garfield D.A."/>
            <person name="Garvin B.E."/>
            <person name="Gibson G."/>
            <person name="Gilbert D."/>
            <person name="Gnerre S."/>
            <person name="Godfrey J."/>
            <person name="Good R."/>
            <person name="Gotea V."/>
            <person name="Gravely B."/>
            <person name="Greenberg A.J."/>
            <person name="Griffiths-Jones S."/>
            <person name="Gross S."/>
            <person name="Guigo R."/>
            <person name="Gustafson E.A."/>
            <person name="Haerty W."/>
            <person name="Hahn M.W."/>
            <person name="Halligan D.L."/>
            <person name="Halpern A.L."/>
            <person name="Halter G.M."/>
            <person name="Han M.V."/>
            <person name="Heger A."/>
            <person name="Hillier L."/>
            <person name="Hinrichs A.S."/>
            <person name="Holmes I."/>
            <person name="Hoskins R.A."/>
            <person name="Hubisz M.J."/>
            <person name="Hultmark D."/>
            <person name="Huntley M.A."/>
            <person name="Jaffe D.B."/>
            <person name="Jagadeeshan S."/>
            <person name="Jeck W.R."/>
            <person name="Johnson J."/>
            <person name="Jones C.D."/>
            <person name="Jordan W.C."/>
            <person name="Karpen G.H."/>
            <person name="Kataoka E."/>
            <person name="Keightley P.D."/>
            <person name="Kheradpour P."/>
            <person name="Kirkness E.F."/>
            <person name="Koerich L.B."/>
            <person name="Kristiansen K."/>
            <person name="Kudrna D."/>
            <person name="Kulathinal R.J."/>
            <person name="Kumar S."/>
            <person name="Kwok R."/>
            <person name="Lander E."/>
            <person name="Langley C.H."/>
            <person name="Lapoint R."/>
            <person name="Lazzaro B.P."/>
            <person name="Lee S.J."/>
            <person name="Levesque L."/>
            <person name="Li R."/>
            <person name="Lin C.F."/>
            <person name="Lin M.F."/>
            <person name="Lindblad-Toh K."/>
            <person name="Llopart A."/>
            <person name="Long M."/>
            <person name="Low L."/>
            <person name="Lozovsky E."/>
            <person name="Lu J."/>
            <person name="Luo M."/>
            <person name="Machado C.A."/>
            <person name="Makalowski W."/>
            <person name="Marzo M."/>
            <person name="Matsuda M."/>
            <person name="Matzkin L."/>
            <person name="McAllister B."/>
            <person name="McBride C.S."/>
            <person name="McKernan B."/>
            <person name="McKernan K."/>
            <person name="Mendez-Lago M."/>
            <person name="Minx P."/>
            <person name="Mollenhauer M.U."/>
            <person name="Montooth K."/>
            <person name="Mount S.M."/>
            <person name="Mu X."/>
            <person name="Myers E."/>
            <person name="Negre B."/>
            <person name="Newfeld S."/>
            <person name="Nielsen R."/>
            <person name="Noor M.A."/>
            <person name="O'Grady P."/>
            <person name="Pachter L."/>
            <person name="Papaceit M."/>
            <person name="Parisi M.J."/>
            <person name="Parisi M."/>
            <person name="Parts L."/>
            <person name="Pedersen J.S."/>
            <person name="Pesole G."/>
            <person name="Phillippy A.M."/>
            <person name="Ponting C.P."/>
            <person name="Pop M."/>
            <person name="Porcelli D."/>
            <person name="Powell J.R."/>
            <person name="Prohaska S."/>
            <person name="Pruitt K."/>
            <person name="Puig M."/>
            <person name="Quesneville H."/>
            <person name="Ram K.R."/>
            <person name="Rand D."/>
            <person name="Rasmussen M.D."/>
            <person name="Reed L.K."/>
            <person name="Reenan R."/>
            <person name="Reily A."/>
            <person name="Remington K.A."/>
            <person name="Rieger T.T."/>
            <person name="Ritchie M.G."/>
            <person name="Robin C."/>
            <person name="Rogers Y.H."/>
            <person name="Rohde C."/>
            <person name="Rozas J."/>
            <person name="Rubenfield M.J."/>
            <person name="Ruiz A."/>
            <person name="Russo S."/>
            <person name="Salzberg S.L."/>
            <person name="Sanchez-Gracia A."/>
            <person name="Saranga D.J."/>
            <person name="Sato H."/>
            <person name="Schaeffer S.W."/>
            <person name="Schatz M.C."/>
            <person name="Schlenke T."/>
            <person name="Schwartz R."/>
            <person name="Segarra C."/>
            <person name="Singh R.S."/>
            <person name="Sirot L."/>
            <person name="Sirota M."/>
            <person name="Sisneros N.B."/>
            <person name="Smith C.D."/>
            <person name="Smith T.F."/>
            <person name="Spieth J."/>
            <person name="Stage D.E."/>
            <person name="Stark A."/>
            <person name="Stephan W."/>
            <person name="Strausberg R.L."/>
            <person name="Strempel S."/>
            <person name="Sturgill D."/>
            <person name="Sutton G."/>
            <person name="Sutton G.G."/>
            <person name="Tao W."/>
            <person name="Teichmann S."/>
            <person name="Tobari Y.N."/>
            <person name="Tomimura Y."/>
            <person name="Tsolas J.M."/>
            <person name="Valente V.L."/>
            <person name="Venter E."/>
            <person name="Venter J.C."/>
            <person name="Vicario S."/>
            <person name="Vieira F.G."/>
            <person name="Vilella A.J."/>
            <person name="Villasante A."/>
            <person name="Walenz B."/>
            <person name="Wang J."/>
            <person name="Wasserman M."/>
            <person name="Watts T."/>
            <person name="Wilson D."/>
            <person name="Wilson R.K."/>
            <person name="Wing R.A."/>
            <person name="Wolfner M.F."/>
            <person name="Wong A."/>
            <person name="Wong G.K."/>
            <person name="Wu C.I."/>
            <person name="Wu G."/>
            <person name="Yamamoto D."/>
            <person name="Yang H.P."/>
            <person name="Yang S.P."/>
            <person name="Yorke J.A."/>
            <person name="Yoshida K."/>
            <person name="Zdobnov E."/>
            <person name="Zhang P."/>
            <person name="Zhang Y."/>
            <person name="Zimin A.V."/>
            <person name="Baldwin J."/>
            <person name="Abdouelleil A."/>
            <person name="Abdulkadir J."/>
            <person name="Abebe A."/>
            <person name="Abera B."/>
            <person name="Abreu J."/>
            <person name="Acer S.C."/>
            <person name="Aftuck L."/>
            <person name="Alexander A."/>
            <person name="An P."/>
            <person name="Anderson E."/>
            <person name="Anderson S."/>
            <person name="Arachi H."/>
            <person name="Azer M."/>
            <person name="Bachantsang P."/>
            <person name="Barry A."/>
            <person name="Bayul T."/>
            <person name="Berlin A."/>
            <person name="Bessette D."/>
            <person name="Bloom T."/>
            <person name="Blye J."/>
            <person name="Boguslavskiy L."/>
            <person name="Bonnet C."/>
            <person name="Boukhgalter B."/>
            <person name="Bourzgui I."/>
            <person name="Brown A."/>
            <person name="Cahill P."/>
            <person name="Channer S."/>
            <person name="Cheshatsang Y."/>
            <person name="Chuda L."/>
            <person name="Citroen M."/>
            <person name="Collymore A."/>
            <person name="Cooke P."/>
            <person name="Costello M."/>
            <person name="D'Aco K."/>
            <person name="Daza R."/>
            <person name="De Haan G."/>
            <person name="DeGray S."/>
            <person name="DeMaso C."/>
            <person name="Dhargay N."/>
            <person name="Dooley K."/>
            <person name="Dooley E."/>
            <person name="Doricent M."/>
            <person name="Dorje P."/>
            <person name="Dorjee K."/>
            <person name="Dupes A."/>
            <person name="Elong R."/>
            <person name="Falk J."/>
            <person name="Farina A."/>
            <person name="Faro S."/>
            <person name="Ferguson D."/>
            <person name="Fisher S."/>
            <person name="Foley C.D."/>
            <person name="Franke A."/>
            <person name="Friedrich D."/>
            <person name="Gadbois L."/>
            <person name="Gearin G."/>
            <person name="Gearin C.R."/>
            <person name="Giannoukos G."/>
            <person name="Goode T."/>
            <person name="Graham J."/>
            <person name="Grandbois E."/>
            <person name="Grewal S."/>
            <person name="Gyaltsen K."/>
            <person name="Hafez N."/>
            <person name="Hagos B."/>
            <person name="Hall J."/>
            <person name="Henson C."/>
            <person name="Hollinger A."/>
            <person name="Honan T."/>
            <person name="Huard M.D."/>
            <person name="Hughes L."/>
            <person name="Hurhula B."/>
            <person name="Husby M.E."/>
            <person name="Kamat A."/>
            <person name="Kanga B."/>
            <person name="Kashin S."/>
            <person name="Khazanovich D."/>
            <person name="Kisner P."/>
            <person name="Lance K."/>
            <person name="Lara M."/>
            <person name="Lee W."/>
            <person name="Lennon N."/>
            <person name="Letendre F."/>
            <person name="LeVine R."/>
            <person name="Lipovsky A."/>
            <person name="Liu X."/>
            <person name="Liu J."/>
            <person name="Liu S."/>
            <person name="Lokyitsang T."/>
            <person name="Lokyitsang Y."/>
            <person name="Lubonja R."/>
            <person name="Lui A."/>
            <person name="MacDonald P."/>
            <person name="Magnisalis V."/>
            <person name="Maru K."/>
            <person name="Matthews C."/>
            <person name="McCusker W."/>
            <person name="McDonough S."/>
            <person name="Mehta T."/>
            <person name="Meldrim J."/>
            <person name="Meneus L."/>
            <person name="Mihai O."/>
            <person name="Mihalev A."/>
            <person name="Mihova T."/>
            <person name="Mittelman R."/>
            <person name="Mlenga V."/>
            <person name="Montmayeur A."/>
            <person name="Mulrain L."/>
            <person name="Navidi A."/>
            <person name="Naylor J."/>
            <person name="Negash T."/>
            <person name="Nguyen T."/>
            <person name="Nguyen N."/>
            <person name="Nicol R."/>
            <person name="Norbu C."/>
            <person name="Norbu N."/>
            <person name="Novod N."/>
            <person name="O'Neill B."/>
            <person name="Osman S."/>
            <person name="Markiewicz E."/>
            <person name="Oyono O.L."/>
            <person name="Patti C."/>
            <person name="Phunkhang P."/>
            <person name="Pierre F."/>
            <person name="Priest M."/>
            <person name="Raghuraman S."/>
            <person name="Rege F."/>
            <person name="Reyes R."/>
            <person name="Rise C."/>
            <person name="Rogov P."/>
            <person name="Ross K."/>
            <person name="Ryan E."/>
            <person name="Settipalli S."/>
            <person name="Shea T."/>
            <person name="Sherpa N."/>
            <person name="Shi L."/>
            <person name="Shih D."/>
            <person name="Sparrow T."/>
            <person name="Spaulding J."/>
            <person name="Stalker J."/>
            <person name="Stange-Thomann N."/>
            <person name="Stavropoulos S."/>
            <person name="Stone C."/>
            <person name="Strader C."/>
            <person name="Tesfaye S."/>
            <person name="Thomson T."/>
            <person name="Thoulutsang Y."/>
            <person name="Thoulutsang D."/>
            <person name="Topham K."/>
            <person name="Topping I."/>
            <person name="Tsamla T."/>
            <person name="Vassiliev H."/>
            <person name="Vo A."/>
            <person name="Wangchuk T."/>
            <person name="Wangdi T."/>
            <person name="Weiand M."/>
            <person name="Wilkinson J."/>
            <person name="Wilson A."/>
            <person name="Yadav S."/>
            <person name="Young G."/>
            <person name="Yu Q."/>
            <person name="Zembek L."/>
            <person name="Zhong D."/>
            <person name="Zimmer A."/>
            <person name="Zwirko Z."/>
            <person name="Jaffe D.B."/>
            <person name="Alvarez P."/>
            <person name="Brockman W."/>
            <person name="Butler J."/>
            <person name="Chin C."/>
            <person name="Gnerre S."/>
            <person name="Grabherr M."/>
            <person name="Kleber M."/>
            <person name="Mauceli E."/>
            <person name="MacCallum I."/>
        </authorList>
    </citation>
    <scope>NUCLEOTIDE SEQUENCE [LARGE SCALE GENOMIC DNA]</scope>
    <source>
        <strain evidence="3">Tucson 15010-1051.87</strain>
    </source>
</reference>
<keyword evidence="3" id="KW-1185">Reference proteome</keyword>
<dbReference type="Pfam" id="PF00179">
    <property type="entry name" value="UQ_con"/>
    <property type="match status" value="1"/>
</dbReference>
<dbReference type="PROSITE" id="PS50127">
    <property type="entry name" value="UBC_2"/>
    <property type="match status" value="1"/>
</dbReference>
<evidence type="ECO:0000259" key="1">
    <source>
        <dbReference type="PROSITE" id="PS50127"/>
    </source>
</evidence>
<name>B4M6Y1_DROVI</name>
<dbReference type="HOGENOM" id="CLU_075913_0_0_1"/>
<dbReference type="Proteomes" id="UP000008792">
    <property type="component" value="Unassembled WGS sequence"/>
</dbReference>
<dbReference type="AlphaFoldDB" id="B4M6Y1"/>
<dbReference type="PANTHER" id="PTHR24067">
    <property type="entry name" value="UBIQUITIN-CONJUGATING ENZYME E2"/>
    <property type="match status" value="1"/>
</dbReference>
<proteinExistence type="predicted"/>
<dbReference type="InterPro" id="IPR000608">
    <property type="entry name" value="UBC"/>
</dbReference>
<evidence type="ECO:0000313" key="3">
    <source>
        <dbReference type="Proteomes" id="UP000008792"/>
    </source>
</evidence>
<gene>
    <name evidence="2" type="primary">Dvir\GJ16556</name>
    <name evidence="2" type="ORF">Dvir_GJ16556</name>
</gene>
<dbReference type="STRING" id="7244.B4M6Y1"/>
<dbReference type="InterPro" id="IPR050113">
    <property type="entry name" value="Ub_conjugating_enzyme"/>
</dbReference>
<accession>B4M6Y1</accession>
<dbReference type="eggNOG" id="KOG0417">
    <property type="taxonomic scope" value="Eukaryota"/>
</dbReference>
<dbReference type="EMBL" id="CH940653">
    <property type="protein sequence ID" value="EDW62548.2"/>
    <property type="molecule type" value="Genomic_DNA"/>
</dbReference>